<dbReference type="OrthoDB" id="407298at2759"/>
<feature type="domain" description="Heme haloperoxidase family profile" evidence="9">
    <location>
        <begin position="66"/>
        <end position="313"/>
    </location>
</feature>
<keyword evidence="4" id="KW-0479">Metal-binding</keyword>
<protein>
    <submittedName>
        <fullName evidence="10">Oxidase</fullName>
    </submittedName>
</protein>
<dbReference type="EMBL" id="KZ559573">
    <property type="protein sequence ID" value="PLN78627.1"/>
    <property type="molecule type" value="Genomic_DNA"/>
</dbReference>
<evidence type="ECO:0000256" key="7">
    <source>
        <dbReference type="ARBA" id="ARBA00025795"/>
    </source>
</evidence>
<dbReference type="PANTHER" id="PTHR33577">
    <property type="entry name" value="STERIGMATOCYSTIN BIOSYNTHESIS PEROXIDASE STCC-RELATED"/>
    <property type="match status" value="1"/>
</dbReference>
<dbReference type="PROSITE" id="PS51405">
    <property type="entry name" value="HEME_HALOPEROXIDASE"/>
    <property type="match status" value="1"/>
</dbReference>
<keyword evidence="6" id="KW-0408">Iron</keyword>
<evidence type="ECO:0000256" key="6">
    <source>
        <dbReference type="ARBA" id="ARBA00023004"/>
    </source>
</evidence>
<proteinExistence type="inferred from homology"/>
<comment type="cofactor">
    <cofactor evidence="1">
        <name>heme b</name>
        <dbReference type="ChEBI" id="CHEBI:60344"/>
    </cofactor>
</comment>
<dbReference type="Proteomes" id="UP000235023">
    <property type="component" value="Unassembled WGS sequence"/>
</dbReference>
<keyword evidence="5" id="KW-0560">Oxidoreductase</keyword>
<dbReference type="AlphaFoldDB" id="A0A2J5HNB5"/>
<dbReference type="GO" id="GO:0046872">
    <property type="term" value="F:metal ion binding"/>
    <property type="evidence" value="ECO:0007669"/>
    <property type="project" value="UniProtKB-KW"/>
</dbReference>
<keyword evidence="11" id="KW-1185">Reference proteome</keyword>
<evidence type="ECO:0000256" key="4">
    <source>
        <dbReference type="ARBA" id="ARBA00022723"/>
    </source>
</evidence>
<dbReference type="InterPro" id="IPR036851">
    <property type="entry name" value="Chloroperoxidase-like_sf"/>
</dbReference>
<reference evidence="11" key="1">
    <citation type="submission" date="2017-12" db="EMBL/GenBank/DDBJ databases">
        <authorList>
            <consortium name="DOE Joint Genome Institute"/>
            <person name="Mondo S.J."/>
            <person name="Kjaerbolling I."/>
            <person name="Vesth T.C."/>
            <person name="Frisvad J.C."/>
            <person name="Nybo J.L."/>
            <person name="Theobald S."/>
            <person name="Kuo A."/>
            <person name="Bowyer P."/>
            <person name="Matsuda Y."/>
            <person name="Lyhne E.K."/>
            <person name="Kogle M.E."/>
            <person name="Clum A."/>
            <person name="Lipzen A."/>
            <person name="Salamov A."/>
            <person name="Ngan C.Y."/>
            <person name="Daum C."/>
            <person name="Chiniquy J."/>
            <person name="Barry K."/>
            <person name="LaButti K."/>
            <person name="Haridas S."/>
            <person name="Simmons B.A."/>
            <person name="Magnuson J.K."/>
            <person name="Mortensen U.H."/>
            <person name="Larsen T.O."/>
            <person name="Grigoriev I.V."/>
            <person name="Baker S.E."/>
            <person name="Andersen M.R."/>
            <person name="Nordberg H.P."/>
            <person name="Cantor M.N."/>
            <person name="Hua S.X."/>
        </authorList>
    </citation>
    <scope>NUCLEOTIDE SEQUENCE [LARGE SCALE GENOMIC DNA]</scope>
    <source>
        <strain evidence="11">IBT 19404</strain>
    </source>
</reference>
<dbReference type="SUPFAM" id="SSF47571">
    <property type="entry name" value="Cloroperoxidase"/>
    <property type="match status" value="1"/>
</dbReference>
<keyword evidence="8" id="KW-0732">Signal</keyword>
<dbReference type="GO" id="GO:0004601">
    <property type="term" value="F:peroxidase activity"/>
    <property type="evidence" value="ECO:0007669"/>
    <property type="project" value="UniProtKB-KW"/>
</dbReference>
<keyword evidence="2" id="KW-0575">Peroxidase</keyword>
<evidence type="ECO:0000256" key="1">
    <source>
        <dbReference type="ARBA" id="ARBA00001970"/>
    </source>
</evidence>
<keyword evidence="3" id="KW-0349">Heme</keyword>
<dbReference type="InterPro" id="IPR000028">
    <property type="entry name" value="Chloroperoxidase"/>
</dbReference>
<feature type="signal peptide" evidence="8">
    <location>
        <begin position="1"/>
        <end position="23"/>
    </location>
</feature>
<evidence type="ECO:0000313" key="11">
    <source>
        <dbReference type="Proteomes" id="UP000235023"/>
    </source>
</evidence>
<comment type="similarity">
    <text evidence="7">Belongs to the chloroperoxidase family.</text>
</comment>
<evidence type="ECO:0000256" key="5">
    <source>
        <dbReference type="ARBA" id="ARBA00023002"/>
    </source>
</evidence>
<sequence length="436" mass="47964">MHLFGRQPLAVLLSLSTAVAGFANLHNGHAGLHKRCPYAQAQEDDAAVHDKRFLFDDMKDPVDITGEHEFHPPQKGDQRGPCPGLNALANHGYIPRSGVVSFGEVIVAVNKVFGMGVDLGTILAIMGVVWTGNPLSLDPSFSIGGHDTGVNNLLGNLGGLLGEPRGLIGSHNFIESDSSNTRDDLYVTNNSWTLNMDKFKSWYDMSTDGTFSMDLMSDRAAQRFEETKMTNPNFYYGPVTGLIARNAGYIFPGRLFRNHSREQPEGVLTKEHVRNFYAIYGEEDNLEYREGWERIPENWYKTPVDFGLVELNLILVDWLLKHPELASIGGNTGEVDSFTGVDTSDLTGGILNLTTLLEDNNLLCFVAEVLKFASPNALSGIYKTLAEPLEFVTQKLAVPLLNLTCPAFKDLQVGGRPLWDALQNDFPGAMKSKASL</sequence>
<accession>A0A2J5HNB5</accession>
<evidence type="ECO:0000259" key="9">
    <source>
        <dbReference type="PROSITE" id="PS51405"/>
    </source>
</evidence>
<evidence type="ECO:0000256" key="8">
    <source>
        <dbReference type="SAM" id="SignalP"/>
    </source>
</evidence>
<dbReference type="Pfam" id="PF01328">
    <property type="entry name" value="Peroxidase_2"/>
    <property type="match status" value="1"/>
</dbReference>
<dbReference type="PANTHER" id="PTHR33577:SF16">
    <property type="entry name" value="HEME HALOPEROXIDASE FAMILY PROFILE DOMAIN-CONTAINING PROTEIN"/>
    <property type="match status" value="1"/>
</dbReference>
<evidence type="ECO:0000256" key="3">
    <source>
        <dbReference type="ARBA" id="ARBA00022617"/>
    </source>
</evidence>
<dbReference type="Gene3D" id="1.10.489.10">
    <property type="entry name" value="Chloroperoxidase-like"/>
    <property type="match status" value="1"/>
</dbReference>
<gene>
    <name evidence="10" type="ORF">BDW42DRAFT_195748</name>
</gene>
<evidence type="ECO:0000256" key="2">
    <source>
        <dbReference type="ARBA" id="ARBA00022559"/>
    </source>
</evidence>
<evidence type="ECO:0000313" key="10">
    <source>
        <dbReference type="EMBL" id="PLN78627.1"/>
    </source>
</evidence>
<feature type="chain" id="PRO_5014319387" evidence="8">
    <location>
        <begin position="24"/>
        <end position="436"/>
    </location>
</feature>
<name>A0A2J5HNB5_9EURO</name>
<organism evidence="10 11">
    <name type="scientific">Aspergillus taichungensis</name>
    <dbReference type="NCBI Taxonomy" id="482145"/>
    <lineage>
        <taxon>Eukaryota</taxon>
        <taxon>Fungi</taxon>
        <taxon>Dikarya</taxon>
        <taxon>Ascomycota</taxon>
        <taxon>Pezizomycotina</taxon>
        <taxon>Eurotiomycetes</taxon>
        <taxon>Eurotiomycetidae</taxon>
        <taxon>Eurotiales</taxon>
        <taxon>Aspergillaceae</taxon>
        <taxon>Aspergillus</taxon>
        <taxon>Aspergillus subgen. Circumdati</taxon>
    </lineage>
</organism>